<dbReference type="GO" id="GO:0005634">
    <property type="term" value="C:nucleus"/>
    <property type="evidence" value="ECO:0007669"/>
    <property type="project" value="TreeGrafter"/>
</dbReference>
<dbReference type="GO" id="GO:0008270">
    <property type="term" value="F:zinc ion binding"/>
    <property type="evidence" value="ECO:0007669"/>
    <property type="project" value="InterPro"/>
</dbReference>
<evidence type="ECO:0000256" key="3">
    <source>
        <dbReference type="ARBA" id="ARBA00023125"/>
    </source>
</evidence>
<evidence type="ECO:0000259" key="7">
    <source>
        <dbReference type="PROSITE" id="PS50048"/>
    </source>
</evidence>
<dbReference type="Proteomes" id="UP001140453">
    <property type="component" value="Unassembled WGS sequence"/>
</dbReference>
<dbReference type="SMART" id="SM00906">
    <property type="entry name" value="Fungal_trans"/>
    <property type="match status" value="1"/>
</dbReference>
<dbReference type="InterPro" id="IPR007219">
    <property type="entry name" value="XnlR_reg_dom"/>
</dbReference>
<evidence type="ECO:0000256" key="6">
    <source>
        <dbReference type="SAM" id="MobiDB-lite"/>
    </source>
</evidence>
<dbReference type="Gene3D" id="4.10.240.10">
    <property type="entry name" value="Zn(2)-C6 fungal-type DNA-binding domain"/>
    <property type="match status" value="1"/>
</dbReference>
<dbReference type="InterPro" id="IPR036864">
    <property type="entry name" value="Zn2-C6_fun-type_DNA-bd_sf"/>
</dbReference>
<dbReference type="CDD" id="cd12148">
    <property type="entry name" value="fungal_TF_MHR"/>
    <property type="match status" value="1"/>
</dbReference>
<dbReference type="GO" id="GO:0000978">
    <property type="term" value="F:RNA polymerase II cis-regulatory region sequence-specific DNA binding"/>
    <property type="evidence" value="ECO:0007669"/>
    <property type="project" value="TreeGrafter"/>
</dbReference>
<name>A0A9W8YKX5_9PEZI</name>
<dbReference type="PROSITE" id="PS00463">
    <property type="entry name" value="ZN2_CY6_FUNGAL_1"/>
    <property type="match status" value="1"/>
</dbReference>
<dbReference type="Pfam" id="PF00172">
    <property type="entry name" value="Zn_clus"/>
    <property type="match status" value="1"/>
</dbReference>
<dbReference type="Pfam" id="PF04082">
    <property type="entry name" value="Fungal_trans"/>
    <property type="match status" value="1"/>
</dbReference>
<dbReference type="PROSITE" id="PS50048">
    <property type="entry name" value="ZN2_CY6_FUNGAL_2"/>
    <property type="match status" value="1"/>
</dbReference>
<dbReference type="AlphaFoldDB" id="A0A9W8YKX5"/>
<evidence type="ECO:0000313" key="9">
    <source>
        <dbReference type="Proteomes" id="UP001140453"/>
    </source>
</evidence>
<dbReference type="InterPro" id="IPR001138">
    <property type="entry name" value="Zn2Cys6_DnaBD"/>
</dbReference>
<dbReference type="InterPro" id="IPR051127">
    <property type="entry name" value="Fungal_SecMet_Regulators"/>
</dbReference>
<dbReference type="CDD" id="cd00067">
    <property type="entry name" value="GAL4"/>
    <property type="match status" value="1"/>
</dbReference>
<dbReference type="EMBL" id="JAPEVB010000005">
    <property type="protein sequence ID" value="KAJ4387429.1"/>
    <property type="molecule type" value="Genomic_DNA"/>
</dbReference>
<dbReference type="GO" id="GO:0000981">
    <property type="term" value="F:DNA-binding transcription factor activity, RNA polymerase II-specific"/>
    <property type="evidence" value="ECO:0007669"/>
    <property type="project" value="InterPro"/>
</dbReference>
<dbReference type="PANTHER" id="PTHR47424">
    <property type="entry name" value="REGULATORY PROTEIN GAL4"/>
    <property type="match status" value="1"/>
</dbReference>
<dbReference type="GO" id="GO:0006351">
    <property type="term" value="P:DNA-templated transcription"/>
    <property type="evidence" value="ECO:0007669"/>
    <property type="project" value="InterPro"/>
</dbReference>
<feature type="compositionally biased region" description="Basic and acidic residues" evidence="6">
    <location>
        <begin position="13"/>
        <end position="25"/>
    </location>
</feature>
<dbReference type="SMART" id="SM00066">
    <property type="entry name" value="GAL4"/>
    <property type="match status" value="1"/>
</dbReference>
<evidence type="ECO:0000256" key="4">
    <source>
        <dbReference type="ARBA" id="ARBA00023163"/>
    </source>
</evidence>
<keyword evidence="9" id="KW-1185">Reference proteome</keyword>
<protein>
    <recommendedName>
        <fullName evidence="7">Zn(2)-C6 fungal-type domain-containing protein</fullName>
    </recommendedName>
</protein>
<dbReference type="PANTHER" id="PTHR47424:SF3">
    <property type="entry name" value="REGULATORY PROTEIN GAL4"/>
    <property type="match status" value="1"/>
</dbReference>
<organism evidence="8 9">
    <name type="scientific">Gnomoniopsis smithogilvyi</name>
    <dbReference type="NCBI Taxonomy" id="1191159"/>
    <lineage>
        <taxon>Eukaryota</taxon>
        <taxon>Fungi</taxon>
        <taxon>Dikarya</taxon>
        <taxon>Ascomycota</taxon>
        <taxon>Pezizomycotina</taxon>
        <taxon>Sordariomycetes</taxon>
        <taxon>Sordariomycetidae</taxon>
        <taxon>Diaporthales</taxon>
        <taxon>Gnomoniaceae</taxon>
        <taxon>Gnomoniopsis</taxon>
    </lineage>
</organism>
<keyword evidence="1" id="KW-0479">Metal-binding</keyword>
<feature type="region of interest" description="Disordered" evidence="6">
    <location>
        <begin position="1"/>
        <end position="50"/>
    </location>
</feature>
<feature type="region of interest" description="Disordered" evidence="6">
    <location>
        <begin position="218"/>
        <end position="262"/>
    </location>
</feature>
<dbReference type="SUPFAM" id="SSF57701">
    <property type="entry name" value="Zn2/Cys6 DNA-binding domain"/>
    <property type="match status" value="1"/>
</dbReference>
<accession>A0A9W8YKX5</accession>
<comment type="caution">
    <text evidence="8">The sequence shown here is derived from an EMBL/GenBank/DDBJ whole genome shotgun (WGS) entry which is preliminary data.</text>
</comment>
<dbReference type="OrthoDB" id="3364175at2759"/>
<gene>
    <name evidence="8" type="ORF">N0V93_008021</name>
</gene>
<keyword evidence="5" id="KW-0539">Nucleus</keyword>
<evidence type="ECO:0000313" key="8">
    <source>
        <dbReference type="EMBL" id="KAJ4387429.1"/>
    </source>
</evidence>
<reference evidence="8" key="1">
    <citation type="submission" date="2022-10" db="EMBL/GenBank/DDBJ databases">
        <title>Tapping the CABI collections for fungal endophytes: first genome assemblies for Collariella, Neodidymelliopsis, Ascochyta clinopodiicola, Didymella pomorum, Didymosphaeria variabile, Neocosmospora piperis and Neocucurbitaria cava.</title>
        <authorList>
            <person name="Hill R."/>
        </authorList>
    </citation>
    <scope>NUCLEOTIDE SEQUENCE</scope>
    <source>
        <strain evidence="8">IMI 355082</strain>
    </source>
</reference>
<evidence type="ECO:0000256" key="1">
    <source>
        <dbReference type="ARBA" id="ARBA00022723"/>
    </source>
</evidence>
<dbReference type="GO" id="GO:0000435">
    <property type="term" value="P:positive regulation of transcription from RNA polymerase II promoter by galactose"/>
    <property type="evidence" value="ECO:0007669"/>
    <property type="project" value="TreeGrafter"/>
</dbReference>
<evidence type="ECO:0000256" key="2">
    <source>
        <dbReference type="ARBA" id="ARBA00023015"/>
    </source>
</evidence>
<keyword evidence="2" id="KW-0805">Transcription regulation</keyword>
<sequence>MADSIRVSLPTSGDEHEHEHEHELEMDPPGESRSTTSGPGDTQHRPQKRRRIPVACGACRSKKSRCDGYRPKCSSCSVQNIECVYLSPPISATTPVPRAFLQLVESRLSQLESDVRSLKDQQSPIGSDRSDPIYGSRRGSLATYIMGDRRESLSTYHLSSANPEPDPEEFGDVPDTTDGIGSIEFTREEDSGYYGPSSNIAFTRNIRRALYALLSRPTAKQHGPDARNNSWPDIPHRPSLDVSRPSTPRQKPSQPRLDDPGGFDHNLDYLYLPPDMEMDGLVAHFFSDTGALFPFVHGPSFMETYELVKRNSFRKSRRSWLGLLNAILAMATVTSASWNVAATDRAAKAEVFYKRAKALCLDQMLHNASLETVQAMLLMSQYLQGTHRSTTTWNIHGLAVKAAFQLGLHTTSSSKLYSELEREIRLRTWYGCIMLDRTLSMTFGRPPAIPESYIRTPLPKHVDKHIPEPRADSLLLSLDFFVQTITLYKILWTSIDVLYECNIGHPDDSILPVASSILQIEHQLLEWQANLSPLSSLVTPDELRNDGDFTMERRFRLILTLRYHNIRILAHRRMLDLYLASIERGHSYDGEDSMLKQVGQRSKGICFQSASELISIVNILEHSPDPKRGLLGAWWFTLYYTFNATLTIVALILCNHSSVGEVPTPYEATGTSDRALRGSLAEALACLPLIDKGNRMVDKCAKFAATLDHCLRLLDQENTECGGPTNGDSTVRVVETHRLHSQYGAPHAYAPIPIDTSHFDLGAMGWDNDFLSTLGNGVGDGFQESDLFC</sequence>
<feature type="region of interest" description="Disordered" evidence="6">
    <location>
        <begin position="157"/>
        <end position="181"/>
    </location>
</feature>
<evidence type="ECO:0000256" key="5">
    <source>
        <dbReference type="ARBA" id="ARBA00023242"/>
    </source>
</evidence>
<feature type="region of interest" description="Disordered" evidence="6">
    <location>
        <begin position="115"/>
        <end position="136"/>
    </location>
</feature>
<feature type="domain" description="Zn(2)-C6 fungal-type" evidence="7">
    <location>
        <begin position="55"/>
        <end position="85"/>
    </location>
</feature>
<feature type="compositionally biased region" description="Polar residues" evidence="6">
    <location>
        <begin position="244"/>
        <end position="253"/>
    </location>
</feature>
<keyword evidence="3" id="KW-0238">DNA-binding</keyword>
<keyword evidence="4" id="KW-0804">Transcription</keyword>
<proteinExistence type="predicted"/>